<dbReference type="EMBL" id="VJND01000017">
    <property type="protein sequence ID" value="TSE23437.1"/>
    <property type="molecule type" value="Genomic_DNA"/>
</dbReference>
<evidence type="ECO:0000256" key="4">
    <source>
        <dbReference type="ARBA" id="ARBA00022729"/>
    </source>
</evidence>
<evidence type="ECO:0000259" key="10">
    <source>
        <dbReference type="PROSITE" id="PS50109"/>
    </source>
</evidence>
<dbReference type="SMART" id="SM00388">
    <property type="entry name" value="HisKA"/>
    <property type="match status" value="1"/>
</dbReference>
<dbReference type="InterPro" id="IPR036097">
    <property type="entry name" value="HisK_dim/P_sf"/>
</dbReference>
<dbReference type="Gene3D" id="3.30.565.10">
    <property type="entry name" value="Histidine kinase-like ATPase, C-terminal domain"/>
    <property type="match status" value="1"/>
</dbReference>
<dbReference type="SUPFAM" id="SSF52172">
    <property type="entry name" value="CheY-like"/>
    <property type="match status" value="1"/>
</dbReference>
<evidence type="ECO:0000256" key="8">
    <source>
        <dbReference type="ARBA" id="ARBA00070152"/>
    </source>
</evidence>
<evidence type="ECO:0000256" key="7">
    <source>
        <dbReference type="ARBA" id="ARBA00058004"/>
    </source>
</evidence>
<evidence type="ECO:0000256" key="3">
    <source>
        <dbReference type="ARBA" id="ARBA00022553"/>
    </source>
</evidence>
<dbReference type="InterPro" id="IPR003661">
    <property type="entry name" value="HisK_dim/P_dom"/>
</dbReference>
<evidence type="ECO:0000313" key="13">
    <source>
        <dbReference type="Proteomes" id="UP000320225"/>
    </source>
</evidence>
<organism evidence="12 13">
    <name type="scientific">Tepidimonas sediminis</name>
    <dbReference type="NCBI Taxonomy" id="2588941"/>
    <lineage>
        <taxon>Bacteria</taxon>
        <taxon>Pseudomonadati</taxon>
        <taxon>Pseudomonadota</taxon>
        <taxon>Betaproteobacteria</taxon>
        <taxon>Burkholderiales</taxon>
        <taxon>Tepidimonas</taxon>
    </lineage>
</organism>
<dbReference type="CDD" id="cd17546">
    <property type="entry name" value="REC_hyHK_CKI1_RcsC-like"/>
    <property type="match status" value="1"/>
</dbReference>
<dbReference type="Gene3D" id="3.40.50.2300">
    <property type="match status" value="1"/>
</dbReference>
<comment type="function">
    <text evidence="7">Member of the two-component regulatory system BvgS/BvgA. Phosphorylates BvgA via a four-step phosphorelay in response to environmental signals.</text>
</comment>
<evidence type="ECO:0000256" key="1">
    <source>
        <dbReference type="ARBA" id="ARBA00000085"/>
    </source>
</evidence>
<dbReference type="SMART" id="SM00448">
    <property type="entry name" value="REC"/>
    <property type="match status" value="1"/>
</dbReference>
<dbReference type="InterPro" id="IPR011006">
    <property type="entry name" value="CheY-like_superfamily"/>
</dbReference>
<keyword evidence="5" id="KW-0902">Two-component regulatory system</keyword>
<dbReference type="Gene3D" id="1.10.287.130">
    <property type="match status" value="1"/>
</dbReference>
<dbReference type="InterPro" id="IPR036890">
    <property type="entry name" value="HATPase_C_sf"/>
</dbReference>
<evidence type="ECO:0000256" key="2">
    <source>
        <dbReference type="ARBA" id="ARBA00012438"/>
    </source>
</evidence>
<dbReference type="Pfam" id="PF00072">
    <property type="entry name" value="Response_reg"/>
    <property type="match status" value="1"/>
</dbReference>
<evidence type="ECO:0000256" key="5">
    <source>
        <dbReference type="ARBA" id="ARBA00023012"/>
    </source>
</evidence>
<dbReference type="InterPro" id="IPR001789">
    <property type="entry name" value="Sig_transdc_resp-reg_receiver"/>
</dbReference>
<dbReference type="SMART" id="SM00387">
    <property type="entry name" value="HATPase_c"/>
    <property type="match status" value="1"/>
</dbReference>
<accession>A0A554WIM9</accession>
<comment type="catalytic activity">
    <reaction evidence="1">
        <text>ATP + protein L-histidine = ADP + protein N-phospho-L-histidine.</text>
        <dbReference type="EC" id="2.7.13.3"/>
    </reaction>
</comment>
<dbReference type="InterPro" id="IPR005467">
    <property type="entry name" value="His_kinase_dom"/>
</dbReference>
<dbReference type="InterPro" id="IPR003594">
    <property type="entry name" value="HATPase_dom"/>
</dbReference>
<proteinExistence type="predicted"/>
<dbReference type="PROSITE" id="PS50110">
    <property type="entry name" value="RESPONSE_REGULATORY"/>
    <property type="match status" value="1"/>
</dbReference>
<dbReference type="Pfam" id="PF00512">
    <property type="entry name" value="HisKA"/>
    <property type="match status" value="1"/>
</dbReference>
<dbReference type="Pfam" id="PF02518">
    <property type="entry name" value="HATPase_c"/>
    <property type="match status" value="1"/>
</dbReference>
<dbReference type="PANTHER" id="PTHR45339:SF1">
    <property type="entry name" value="HYBRID SIGNAL TRANSDUCTION HISTIDINE KINASE J"/>
    <property type="match status" value="1"/>
</dbReference>
<protein>
    <recommendedName>
        <fullName evidence="8">Virulence sensor protein BvgS</fullName>
        <ecNumber evidence="2">2.7.13.3</ecNumber>
    </recommendedName>
</protein>
<name>A0A554WIM9_9BURK</name>
<reference evidence="12 13" key="1">
    <citation type="submission" date="2019-07" db="EMBL/GenBank/DDBJ databases">
        <title>Tepidimonas sediminis YIM 72259 draft genome.</title>
        <authorList>
            <person name="Da Costa M.S."/>
            <person name="Froufe H.J.C."/>
            <person name="Egas C."/>
            <person name="Albuquerque L."/>
        </authorList>
    </citation>
    <scope>NUCLEOTIDE SEQUENCE [LARGE SCALE GENOMIC DNA]</scope>
    <source>
        <strain evidence="12 13">YIM 72259</strain>
    </source>
</reference>
<dbReference type="EC" id="2.7.13.3" evidence="2"/>
<dbReference type="FunFam" id="3.30.565.10:FF:000010">
    <property type="entry name" value="Sensor histidine kinase RcsC"/>
    <property type="match status" value="1"/>
</dbReference>
<feature type="domain" description="Histidine kinase" evidence="10">
    <location>
        <begin position="160"/>
        <end position="381"/>
    </location>
</feature>
<dbReference type="CDD" id="cd16922">
    <property type="entry name" value="HATPase_EvgS-ArcB-TorS-like"/>
    <property type="match status" value="1"/>
</dbReference>
<dbReference type="PANTHER" id="PTHR45339">
    <property type="entry name" value="HYBRID SIGNAL TRANSDUCTION HISTIDINE KINASE J"/>
    <property type="match status" value="1"/>
</dbReference>
<dbReference type="SUPFAM" id="SSF55874">
    <property type="entry name" value="ATPase domain of HSP90 chaperone/DNA topoisomerase II/histidine kinase"/>
    <property type="match status" value="1"/>
</dbReference>
<dbReference type="AlphaFoldDB" id="A0A554WIM9"/>
<dbReference type="RefSeq" id="WP_143896627.1">
    <property type="nucleotide sequence ID" value="NZ_VJND01000017.1"/>
</dbReference>
<dbReference type="SUPFAM" id="SSF47384">
    <property type="entry name" value="Homodimeric domain of signal transducing histidine kinase"/>
    <property type="match status" value="1"/>
</dbReference>
<dbReference type="PROSITE" id="PS50109">
    <property type="entry name" value="HIS_KIN"/>
    <property type="match status" value="1"/>
</dbReference>
<comment type="caution">
    <text evidence="12">The sequence shown here is derived from an EMBL/GenBank/DDBJ whole genome shotgun (WGS) entry which is preliminary data.</text>
</comment>
<dbReference type="GO" id="GO:0000155">
    <property type="term" value="F:phosphorelay sensor kinase activity"/>
    <property type="evidence" value="ECO:0007669"/>
    <property type="project" value="InterPro"/>
</dbReference>
<dbReference type="InterPro" id="IPR004358">
    <property type="entry name" value="Sig_transdc_His_kin-like_C"/>
</dbReference>
<keyword evidence="12" id="KW-0808">Transferase</keyword>
<keyword evidence="4" id="KW-0732">Signal</keyword>
<sequence>MPEQLLRRNLAIVSLQYELALSIGQDLHLEPMLRRFVPTALKLLGARAGAVWEGDAAPVLVYPARVREHLPPPQDWPPPALGAALPAHDGGVWQRAALPGFGWIAWLRSQPVHDDVERALLPIWQRLALACRACRQHEQTEELRARAEAANVARGQFLANMSHEIRTPLSGVVGLLELALDQSAEPALRETLATALGAARHLIDIVNDILDLSKIEAGRLELRDEPFDPRALLRDIEGAMQASARLKGLTLTVQGGEALPARVRGDATRLRQVLFNLVGNAVKFTDRGSVTLAVRAEPLPDGRWRTEWAVHDTGIGIPPQQLARIFDPFVQGEGAANRRYGGTGLGLAISRELVQRMGGTLSVHSVPGHGSTFTVALPLAPAEPAPDATDPPSVAPAPADEDAEAALPLDILVAEDHPVNRRVIEALLTRAGHRVTFADDGRAAVALAQRRPFDLVLMDMQMPEMDGLQATEALRRWEAAQPGRAPLRIVALTANAFGEDRERCLAAGMDGFLAKPIERAALQQVLADAQRAKRRRVSASATQNAASA</sequence>
<feature type="domain" description="Response regulatory" evidence="11">
    <location>
        <begin position="410"/>
        <end position="530"/>
    </location>
</feature>
<evidence type="ECO:0000259" key="11">
    <source>
        <dbReference type="PROSITE" id="PS50110"/>
    </source>
</evidence>
<gene>
    <name evidence="12" type="primary">rpfC_1</name>
    <name evidence="12" type="ORF">Tsedi_02218</name>
</gene>
<dbReference type="PRINTS" id="PR00344">
    <property type="entry name" value="BCTRLSENSOR"/>
</dbReference>
<dbReference type="Proteomes" id="UP000320225">
    <property type="component" value="Unassembled WGS sequence"/>
</dbReference>
<keyword evidence="6" id="KW-0843">Virulence</keyword>
<dbReference type="CDD" id="cd00082">
    <property type="entry name" value="HisKA"/>
    <property type="match status" value="1"/>
</dbReference>
<evidence type="ECO:0000256" key="9">
    <source>
        <dbReference type="PROSITE-ProRule" id="PRU00169"/>
    </source>
</evidence>
<feature type="modified residue" description="4-aspartylphosphate" evidence="9">
    <location>
        <position position="459"/>
    </location>
</feature>
<evidence type="ECO:0000256" key="6">
    <source>
        <dbReference type="ARBA" id="ARBA00023026"/>
    </source>
</evidence>
<keyword evidence="3 9" id="KW-0597">Phosphoprotein</keyword>
<evidence type="ECO:0000313" key="12">
    <source>
        <dbReference type="EMBL" id="TSE23437.1"/>
    </source>
</evidence>
<keyword evidence="13" id="KW-1185">Reference proteome</keyword>
<dbReference type="OrthoDB" id="5468482at2"/>